<evidence type="ECO:0000256" key="6">
    <source>
        <dbReference type="ARBA" id="ARBA00035166"/>
    </source>
</evidence>
<reference evidence="10 11" key="1">
    <citation type="submission" date="2018-05" db="EMBL/GenBank/DDBJ databases">
        <title>Genomic Encyclopedia of Archaeal and Bacterial Type Strains, Phase II (KMG-II): from individual species to whole genera.</title>
        <authorList>
            <person name="Goeker M."/>
        </authorList>
    </citation>
    <scope>NUCLEOTIDE SEQUENCE [LARGE SCALE GENOMIC DNA]</scope>
    <source>
        <strain evidence="10 11">DSM 19975</strain>
    </source>
</reference>
<dbReference type="InterPro" id="IPR001892">
    <property type="entry name" value="Ribosomal_uS13"/>
</dbReference>
<gene>
    <name evidence="7" type="primary">rpsM</name>
    <name evidence="10" type="ORF">LX99_03949</name>
</gene>
<evidence type="ECO:0000256" key="1">
    <source>
        <dbReference type="ARBA" id="ARBA00008080"/>
    </source>
</evidence>
<dbReference type="GO" id="GO:0003735">
    <property type="term" value="F:structural constituent of ribosome"/>
    <property type="evidence" value="ECO:0007669"/>
    <property type="project" value="InterPro"/>
</dbReference>
<dbReference type="Pfam" id="PF00416">
    <property type="entry name" value="Ribosomal_S13"/>
    <property type="match status" value="1"/>
</dbReference>
<comment type="similarity">
    <text evidence="1 7 8">Belongs to the universal ribosomal protein uS13 family.</text>
</comment>
<dbReference type="Proteomes" id="UP000245678">
    <property type="component" value="Unassembled WGS sequence"/>
</dbReference>
<dbReference type="PROSITE" id="PS00646">
    <property type="entry name" value="RIBOSOMAL_S13_1"/>
    <property type="match status" value="1"/>
</dbReference>
<keyword evidence="4 7" id="KW-0689">Ribosomal protein</keyword>
<evidence type="ECO:0000256" key="7">
    <source>
        <dbReference type="HAMAP-Rule" id="MF_01315"/>
    </source>
</evidence>
<dbReference type="GO" id="GO:0019843">
    <property type="term" value="F:rRNA binding"/>
    <property type="evidence" value="ECO:0007669"/>
    <property type="project" value="UniProtKB-UniRule"/>
</dbReference>
<dbReference type="InterPro" id="IPR019980">
    <property type="entry name" value="Ribosomal_uS13_bac-type"/>
</dbReference>
<keyword evidence="3 7" id="KW-0694">RNA-binding</keyword>
<comment type="subunit">
    <text evidence="7">Part of the 30S ribosomal subunit. Forms a loose heterodimer with protein S19. Forms two bridges to the 50S subunit in the 70S ribosome.</text>
</comment>
<dbReference type="FunFam" id="4.10.910.10:FF:000001">
    <property type="entry name" value="30S ribosomal protein S13"/>
    <property type="match status" value="1"/>
</dbReference>
<dbReference type="InterPro" id="IPR010979">
    <property type="entry name" value="Ribosomal_uS13-like_H2TH"/>
</dbReference>
<evidence type="ECO:0000256" key="2">
    <source>
        <dbReference type="ARBA" id="ARBA00022730"/>
    </source>
</evidence>
<keyword evidence="2 7" id="KW-0699">rRNA-binding</keyword>
<dbReference type="FunFam" id="1.10.8.50:FF:000001">
    <property type="entry name" value="30S ribosomal protein S13"/>
    <property type="match status" value="1"/>
</dbReference>
<dbReference type="AlphaFoldDB" id="A0A316H9T2"/>
<comment type="function">
    <text evidence="7">Located at the top of the head of the 30S subunit, it contacts several helices of the 16S rRNA. In the 70S ribosome it contacts the 23S rRNA (bridge B1a) and protein L5 of the 50S subunit (bridge B1b), connecting the 2 subunits; these bridges are implicated in subunit movement. Contacts the tRNAs in the A and P-sites.</text>
</comment>
<name>A0A316H9T2_9SPHI</name>
<proteinExistence type="inferred from homology"/>
<protein>
    <recommendedName>
        <fullName evidence="6 7">Small ribosomal subunit protein uS13</fullName>
    </recommendedName>
</protein>
<evidence type="ECO:0000256" key="9">
    <source>
        <dbReference type="SAM" id="MobiDB-lite"/>
    </source>
</evidence>
<keyword evidence="5 7" id="KW-0687">Ribonucleoprotein</keyword>
<evidence type="ECO:0000313" key="10">
    <source>
        <dbReference type="EMBL" id="PWK74148.1"/>
    </source>
</evidence>
<dbReference type="InterPro" id="IPR018269">
    <property type="entry name" value="Ribosomal_uS13_CS"/>
</dbReference>
<dbReference type="GO" id="GO:0005829">
    <property type="term" value="C:cytosol"/>
    <property type="evidence" value="ECO:0007669"/>
    <property type="project" value="TreeGrafter"/>
</dbReference>
<dbReference type="PIRSF" id="PIRSF002134">
    <property type="entry name" value="Ribosomal_S13"/>
    <property type="match status" value="1"/>
</dbReference>
<dbReference type="GO" id="GO:0006412">
    <property type="term" value="P:translation"/>
    <property type="evidence" value="ECO:0007669"/>
    <property type="project" value="UniProtKB-UniRule"/>
</dbReference>
<dbReference type="EMBL" id="QGHA01000009">
    <property type="protein sequence ID" value="PWK74148.1"/>
    <property type="molecule type" value="Genomic_DNA"/>
</dbReference>
<evidence type="ECO:0000256" key="4">
    <source>
        <dbReference type="ARBA" id="ARBA00022980"/>
    </source>
</evidence>
<dbReference type="Gene3D" id="4.10.910.10">
    <property type="entry name" value="30s ribosomal protein s13, domain 2"/>
    <property type="match status" value="1"/>
</dbReference>
<evidence type="ECO:0000256" key="8">
    <source>
        <dbReference type="RuleBase" id="RU003830"/>
    </source>
</evidence>
<dbReference type="PROSITE" id="PS50159">
    <property type="entry name" value="RIBOSOMAL_S13_2"/>
    <property type="match status" value="1"/>
</dbReference>
<dbReference type="NCBIfam" id="TIGR03631">
    <property type="entry name" value="uS13_bact"/>
    <property type="match status" value="1"/>
</dbReference>
<evidence type="ECO:0000256" key="5">
    <source>
        <dbReference type="ARBA" id="ARBA00023274"/>
    </source>
</evidence>
<dbReference type="InterPro" id="IPR027437">
    <property type="entry name" value="Rbsml_uS13_C"/>
</dbReference>
<organism evidence="10 11">
    <name type="scientific">Mucilaginibacter oryzae</name>
    <dbReference type="NCBI Taxonomy" id="468058"/>
    <lineage>
        <taxon>Bacteria</taxon>
        <taxon>Pseudomonadati</taxon>
        <taxon>Bacteroidota</taxon>
        <taxon>Sphingobacteriia</taxon>
        <taxon>Sphingobacteriales</taxon>
        <taxon>Sphingobacteriaceae</taxon>
        <taxon>Mucilaginibacter</taxon>
    </lineage>
</organism>
<accession>A0A316H9T2</accession>
<feature type="region of interest" description="Disordered" evidence="9">
    <location>
        <begin position="92"/>
        <end position="125"/>
    </location>
</feature>
<dbReference type="HAMAP" id="MF_01315">
    <property type="entry name" value="Ribosomal_uS13"/>
    <property type="match status" value="1"/>
</dbReference>
<evidence type="ECO:0000256" key="3">
    <source>
        <dbReference type="ARBA" id="ARBA00022884"/>
    </source>
</evidence>
<dbReference type="GO" id="GO:0015935">
    <property type="term" value="C:small ribosomal subunit"/>
    <property type="evidence" value="ECO:0007669"/>
    <property type="project" value="TreeGrafter"/>
</dbReference>
<dbReference type="PANTHER" id="PTHR10871">
    <property type="entry name" value="30S RIBOSOMAL PROTEIN S13/40S RIBOSOMAL PROTEIN S18"/>
    <property type="match status" value="1"/>
</dbReference>
<dbReference type="Gene3D" id="1.10.8.50">
    <property type="match status" value="1"/>
</dbReference>
<evidence type="ECO:0000313" key="11">
    <source>
        <dbReference type="Proteomes" id="UP000245678"/>
    </source>
</evidence>
<keyword evidence="7" id="KW-0820">tRNA-binding</keyword>
<dbReference type="RefSeq" id="WP_022833268.1">
    <property type="nucleotide sequence ID" value="NZ_QGHA01000009.1"/>
</dbReference>
<dbReference type="SUPFAM" id="SSF46946">
    <property type="entry name" value="S13-like H2TH domain"/>
    <property type="match status" value="1"/>
</dbReference>
<dbReference type="GO" id="GO:0000049">
    <property type="term" value="F:tRNA binding"/>
    <property type="evidence" value="ECO:0007669"/>
    <property type="project" value="UniProtKB-UniRule"/>
</dbReference>
<dbReference type="PANTHER" id="PTHR10871:SF1">
    <property type="entry name" value="SMALL RIBOSOMAL SUBUNIT PROTEIN US13M"/>
    <property type="match status" value="1"/>
</dbReference>
<keyword evidence="11" id="KW-1185">Reference proteome</keyword>
<comment type="caution">
    <text evidence="10">The sequence shown here is derived from an EMBL/GenBank/DDBJ whole genome shotgun (WGS) entry which is preliminary data.</text>
</comment>
<sequence>MARISGIDLPKNKRGEIGLTYIYGIGRSTAQRILAEAGIDVNIKVQDWTDDQLAAIRGIINDQIKVEGALRSEVQLNIKRLMDIGCYRGTRHRKGLPLRGQRTKNNSRTRKGKRKTVANKKKATK</sequence>